<reference evidence="1" key="1">
    <citation type="submission" date="2021-01" db="EMBL/GenBank/DDBJ databases">
        <authorList>
            <person name="Corre E."/>
            <person name="Pelletier E."/>
            <person name="Niang G."/>
            <person name="Scheremetjew M."/>
            <person name="Finn R."/>
            <person name="Kale V."/>
            <person name="Holt S."/>
            <person name="Cochrane G."/>
            <person name="Meng A."/>
            <person name="Brown T."/>
            <person name="Cohen L."/>
        </authorList>
    </citation>
    <scope>NUCLEOTIDE SEQUENCE</scope>
    <source>
        <strain evidence="1">CCAP979/52</strain>
    </source>
</reference>
<name>A0A7S0QNM6_9CRYP</name>
<organism evidence="1">
    <name type="scientific">Cryptomonas curvata</name>
    <dbReference type="NCBI Taxonomy" id="233186"/>
    <lineage>
        <taxon>Eukaryota</taxon>
        <taxon>Cryptophyceae</taxon>
        <taxon>Cryptomonadales</taxon>
        <taxon>Cryptomonadaceae</taxon>
        <taxon>Cryptomonas</taxon>
    </lineage>
</organism>
<protein>
    <submittedName>
        <fullName evidence="1">Uncharacterized protein</fullName>
    </submittedName>
</protein>
<gene>
    <name evidence="1" type="ORF">CCUR1050_LOCUS21462</name>
</gene>
<accession>A0A7S0QNM6</accession>
<dbReference type="AlphaFoldDB" id="A0A7S0QNM6"/>
<sequence length="451" mass="50899">MSRPPGSVPRPSGARSTHPGVVFASLGCCQPREKMDAKVAKAMYGDMADQGAPRKKKEAHCSWCFEYAVHFYIKETTSWVCDACKGRTTESPKCPDWMARLEGAGKRNPVCAKSQPNWEEAVDKKRQVFSKPRGAAKVRFEMTRESPFRHMAQKEGLVRPFLFLVSMSPHHRALLSIQLGWCPFVQECFGDPHEESWQILTKKGLGLRSRCVNGLNKLNPFATLQDWVGILNYVAQTMYVPSYMSWNDEFQCEKMGKEEGHQESMSVDTKKVDVFENELMDKVSKQQRSKMNRVQVCTVAQLMTSDNLRKLMAMQQARGVERHTMSLFAIDSCYLQLARDKHLQKGQDADPVEPSELAAAVAHFVSNTVDGDVDLFHDAGLGEMPVYPPESILNAHFEPLWLTLGTLGLKPHSTMARVLPVMVCLFLQKEKLKMAQIRIQAPEFSRPAKEG</sequence>
<proteinExistence type="predicted"/>
<evidence type="ECO:0000313" key="1">
    <source>
        <dbReference type="EMBL" id="CAD8643777.1"/>
    </source>
</evidence>
<dbReference type="PROSITE" id="PS51257">
    <property type="entry name" value="PROKAR_LIPOPROTEIN"/>
    <property type="match status" value="1"/>
</dbReference>
<dbReference type="EMBL" id="HBEZ01039011">
    <property type="protein sequence ID" value="CAD8643777.1"/>
    <property type="molecule type" value="Transcribed_RNA"/>
</dbReference>